<dbReference type="PANTHER" id="PTHR10625:SF31">
    <property type="entry name" value="HISTONE DEACETYLASE DOMAIN-CONTAINING PROTEIN"/>
    <property type="match status" value="1"/>
</dbReference>
<proteinExistence type="inferred from homology"/>
<dbReference type="PANTHER" id="PTHR10625">
    <property type="entry name" value="HISTONE DEACETYLASE HDAC1-RELATED"/>
    <property type="match status" value="1"/>
</dbReference>
<dbReference type="InterPro" id="IPR023801">
    <property type="entry name" value="His_deacetylse_dom"/>
</dbReference>
<reference evidence="3 4" key="1">
    <citation type="submission" date="2011-04" db="EMBL/GenBank/DDBJ databases">
        <authorList>
            <person name="Muzny D."/>
            <person name="Qin X."/>
            <person name="Deng J."/>
            <person name="Jiang H."/>
            <person name="Liu Y."/>
            <person name="Qu J."/>
            <person name="Song X.-Z."/>
            <person name="Zhang L."/>
            <person name="Thornton R."/>
            <person name="Coyle M."/>
            <person name="Francisco L."/>
            <person name="Jackson L."/>
            <person name="Javaid M."/>
            <person name="Korchina V."/>
            <person name="Kovar C."/>
            <person name="Mata R."/>
            <person name="Mathew T."/>
            <person name="Ngo R."/>
            <person name="Nguyen L."/>
            <person name="Nguyen N."/>
            <person name="Okwuonu G."/>
            <person name="Ongeri F."/>
            <person name="Pham C."/>
            <person name="Simmons D."/>
            <person name="Wilczek-Boney K."/>
            <person name="Hale W."/>
            <person name="Jakkamsetti A."/>
            <person name="Pham P."/>
            <person name="Ruth R."/>
            <person name="San Lucas F."/>
            <person name="Warren J."/>
            <person name="Zhang J."/>
            <person name="Zhao Z."/>
            <person name="Zhou C."/>
            <person name="Zhu D."/>
            <person name="Lee S."/>
            <person name="Bess C."/>
            <person name="Blankenburg K."/>
            <person name="Forbes L."/>
            <person name="Fu Q."/>
            <person name="Gubbala S."/>
            <person name="Hirani K."/>
            <person name="Jayaseelan J.C."/>
            <person name="Lara F."/>
            <person name="Munidasa M."/>
            <person name="Palculict T."/>
            <person name="Patil S."/>
            <person name="Pu L.-L."/>
            <person name="Saada N."/>
            <person name="Tang L."/>
            <person name="Weissenberger G."/>
            <person name="Zhu Y."/>
            <person name="Hemphill L."/>
            <person name="Shang Y."/>
            <person name="Youmans B."/>
            <person name="Ayvaz T."/>
            <person name="Ross M."/>
            <person name="Santibanez J."/>
            <person name="Aqrawi P."/>
            <person name="Gross S."/>
            <person name="Joshi V."/>
            <person name="Fowler G."/>
            <person name="Nazareth L."/>
            <person name="Reid J."/>
            <person name="Worley K."/>
            <person name="Petrosino J."/>
            <person name="Highlander S."/>
            <person name="Gibbs R."/>
        </authorList>
    </citation>
    <scope>NUCLEOTIDE SEQUENCE [LARGE SCALE GENOMIC DNA]</scope>
    <source>
        <strain evidence="3 4">2681</strain>
    </source>
</reference>
<dbReference type="GO" id="GO:0005737">
    <property type="term" value="C:cytoplasm"/>
    <property type="evidence" value="ECO:0007669"/>
    <property type="project" value="TreeGrafter"/>
</dbReference>
<dbReference type="GO" id="GO:0040029">
    <property type="term" value="P:epigenetic regulation of gene expression"/>
    <property type="evidence" value="ECO:0007669"/>
    <property type="project" value="TreeGrafter"/>
</dbReference>
<protein>
    <submittedName>
        <fullName evidence="3">Histone deacetylase</fullName>
        <ecNumber evidence="3">3.5.1.98</ecNumber>
    </submittedName>
</protein>
<comment type="similarity">
    <text evidence="1">Belongs to the histone deacetylase family.</text>
</comment>
<dbReference type="eggNOG" id="COG0123">
    <property type="taxonomic scope" value="Bacteria"/>
</dbReference>
<dbReference type="InterPro" id="IPR023696">
    <property type="entry name" value="Ureohydrolase_dom_sf"/>
</dbReference>
<name>F9DRX4_9BACL</name>
<dbReference type="AlphaFoldDB" id="F9DRX4"/>
<dbReference type="Gene3D" id="3.40.800.20">
    <property type="entry name" value="Histone deacetylase domain"/>
    <property type="match status" value="1"/>
</dbReference>
<evidence type="ECO:0000313" key="4">
    <source>
        <dbReference type="Proteomes" id="UP000005316"/>
    </source>
</evidence>
<dbReference type="CDD" id="cd09996">
    <property type="entry name" value="HDAC_classII_1"/>
    <property type="match status" value="1"/>
</dbReference>
<comment type="caution">
    <text evidence="3">The sequence shown here is derived from an EMBL/GenBank/DDBJ whole genome shotgun (WGS) entry which is preliminary data.</text>
</comment>
<dbReference type="EMBL" id="AFPZ01000044">
    <property type="protein sequence ID" value="EGQ26403.1"/>
    <property type="molecule type" value="Genomic_DNA"/>
</dbReference>
<evidence type="ECO:0000256" key="1">
    <source>
        <dbReference type="ARBA" id="ARBA00005947"/>
    </source>
</evidence>
<organism evidence="3 4">
    <name type="scientific">Sporosarcina newyorkensis 2681</name>
    <dbReference type="NCBI Taxonomy" id="1027292"/>
    <lineage>
        <taxon>Bacteria</taxon>
        <taxon>Bacillati</taxon>
        <taxon>Bacillota</taxon>
        <taxon>Bacilli</taxon>
        <taxon>Bacillales</taxon>
        <taxon>Caryophanaceae</taxon>
        <taxon>Sporosarcina</taxon>
    </lineage>
</organism>
<dbReference type="InterPro" id="IPR000286">
    <property type="entry name" value="HDACs"/>
</dbReference>
<dbReference type="PRINTS" id="PR01270">
    <property type="entry name" value="HDASUPER"/>
</dbReference>
<gene>
    <name evidence="3" type="ORF">HMPREF9372_1554</name>
</gene>
<dbReference type="HOGENOM" id="CLU_007727_8_2_9"/>
<dbReference type="RefSeq" id="WP_009766421.1">
    <property type="nucleotide sequence ID" value="NZ_GL982997.1"/>
</dbReference>
<evidence type="ECO:0000313" key="3">
    <source>
        <dbReference type="EMBL" id="EGQ26403.1"/>
    </source>
</evidence>
<evidence type="ECO:0000259" key="2">
    <source>
        <dbReference type="Pfam" id="PF00850"/>
    </source>
</evidence>
<feature type="domain" description="Histone deacetylase" evidence="2">
    <location>
        <begin position="40"/>
        <end position="324"/>
    </location>
</feature>
<sequence length="377" mass="41471">MKKTGFIYDESYFWHDNGSGALHLASGGWVQSHTYGEDPETKRRFKNLMDISGLTPQLKSIAPRSATRDDIELFHLPSYVDKVKQLSAANGGDAGQIAIVGRGSYEIALLSAGGAMTAVDAVMDGDVQNVYALTRPPGHHAEAQEGMGFCLFNNVAIAAKHAKKKYNLERILVLDWDVHHGNGTEQAFYDDESTLFISIHQDRLFPAERGYIEHCGQGKGEGYNVNIPLPAGTGNAGYMHAFEKIVGPIVDQFKSELIIVSAGQDPSFFDPLARMMVTANGFYRFAEFMKKLAEKHCDGRLVLCHEGGYSAAYVPFCSLAIVEAMSEIKTEVDDPFMEGFGVPVETLFPHEEQAVQAVIDQQSKFWNFSAEKVGNSL</sequence>
<dbReference type="SUPFAM" id="SSF52768">
    <property type="entry name" value="Arginase/deacetylase"/>
    <property type="match status" value="1"/>
</dbReference>
<accession>F9DRX4</accession>
<dbReference type="GO" id="GO:0141221">
    <property type="term" value="F:histone deacetylase activity, hydrolytic mechanism"/>
    <property type="evidence" value="ECO:0007669"/>
    <property type="project" value="UniProtKB-EC"/>
</dbReference>
<dbReference type="Pfam" id="PF00850">
    <property type="entry name" value="Hist_deacetyl"/>
    <property type="match status" value="1"/>
</dbReference>
<dbReference type="EC" id="3.5.1.98" evidence="3"/>
<dbReference type="OrthoDB" id="9808367at2"/>
<dbReference type="STRING" id="759851.SAMN04244570_2029"/>
<dbReference type="Proteomes" id="UP000005316">
    <property type="component" value="Unassembled WGS sequence"/>
</dbReference>
<keyword evidence="3" id="KW-0378">Hydrolase</keyword>
<dbReference type="InterPro" id="IPR037138">
    <property type="entry name" value="His_deacetylse_dom_sf"/>
</dbReference>